<protein>
    <submittedName>
        <fullName evidence="5">AraC family transcriptional regulator</fullName>
    </submittedName>
</protein>
<dbReference type="InterPro" id="IPR050908">
    <property type="entry name" value="SmbC-like"/>
</dbReference>
<dbReference type="Gene3D" id="3.20.80.10">
    <property type="entry name" value="Regulatory factor, effector binding domain"/>
    <property type="match status" value="1"/>
</dbReference>
<keyword evidence="2" id="KW-0238">DNA-binding</keyword>
<dbReference type="PROSITE" id="PS00041">
    <property type="entry name" value="HTH_ARAC_FAMILY_1"/>
    <property type="match status" value="1"/>
</dbReference>
<dbReference type="PANTHER" id="PTHR40055:SF1">
    <property type="entry name" value="TRANSCRIPTIONAL REGULATOR YGIV-RELATED"/>
    <property type="match status" value="1"/>
</dbReference>
<dbReference type="SMART" id="SM00342">
    <property type="entry name" value="HTH_ARAC"/>
    <property type="match status" value="1"/>
</dbReference>
<accession>A0ABU8BVQ0</accession>
<gene>
    <name evidence="5" type="ORF">V6590_08355</name>
</gene>
<proteinExistence type="predicted"/>
<dbReference type="InterPro" id="IPR018060">
    <property type="entry name" value="HTH_AraC"/>
</dbReference>
<evidence type="ECO:0000259" key="4">
    <source>
        <dbReference type="PROSITE" id="PS01124"/>
    </source>
</evidence>
<evidence type="ECO:0000256" key="3">
    <source>
        <dbReference type="ARBA" id="ARBA00023163"/>
    </source>
</evidence>
<evidence type="ECO:0000256" key="2">
    <source>
        <dbReference type="ARBA" id="ARBA00023125"/>
    </source>
</evidence>
<dbReference type="InterPro" id="IPR011256">
    <property type="entry name" value="Reg_factor_effector_dom_sf"/>
</dbReference>
<evidence type="ECO:0000313" key="6">
    <source>
        <dbReference type="Proteomes" id="UP001431963"/>
    </source>
</evidence>
<dbReference type="Pfam" id="PF06445">
    <property type="entry name" value="GyrI-like"/>
    <property type="match status" value="1"/>
</dbReference>
<dbReference type="SUPFAM" id="SSF55136">
    <property type="entry name" value="Probable bacterial effector-binding domain"/>
    <property type="match status" value="1"/>
</dbReference>
<dbReference type="EMBL" id="JBALHR010000004">
    <property type="protein sequence ID" value="MEH7828159.1"/>
    <property type="molecule type" value="Genomic_DNA"/>
</dbReference>
<keyword evidence="1" id="KW-0805">Transcription regulation</keyword>
<dbReference type="InterPro" id="IPR010499">
    <property type="entry name" value="AraC_E-bd"/>
</dbReference>
<keyword evidence="6" id="KW-1185">Reference proteome</keyword>
<dbReference type="SUPFAM" id="SSF46689">
    <property type="entry name" value="Homeodomain-like"/>
    <property type="match status" value="2"/>
</dbReference>
<evidence type="ECO:0000313" key="5">
    <source>
        <dbReference type="EMBL" id="MEH7828159.1"/>
    </source>
</evidence>
<dbReference type="Gene3D" id="1.10.10.60">
    <property type="entry name" value="Homeodomain-like"/>
    <property type="match status" value="1"/>
</dbReference>
<dbReference type="Pfam" id="PF12833">
    <property type="entry name" value="HTH_18"/>
    <property type="match status" value="1"/>
</dbReference>
<dbReference type="Proteomes" id="UP001431963">
    <property type="component" value="Unassembled WGS sequence"/>
</dbReference>
<reference evidence="5" key="1">
    <citation type="submission" date="2024-02" db="EMBL/GenBank/DDBJ databases">
        <title>Genome sequences of strain Gemmobacter sp. JM10B15.</title>
        <authorList>
            <person name="Zhang M."/>
        </authorList>
    </citation>
    <scope>NUCLEOTIDE SEQUENCE</scope>
    <source>
        <strain evidence="5">JM10B15</strain>
    </source>
</reference>
<dbReference type="InterPro" id="IPR009057">
    <property type="entry name" value="Homeodomain-like_sf"/>
</dbReference>
<feature type="domain" description="HTH araC/xylS-type" evidence="4">
    <location>
        <begin position="10"/>
        <end position="108"/>
    </location>
</feature>
<sequence>MTEPLARRMMRVIDHIHDHPTADLSLDALAEVAALSRFHFHRLFRALYGETASQMVRRMRMHRAAVALRADGTSLNQIARRVGYPDRASFARAFRESHGLSPAAYRLQGGPLPLLAHPKEQEPGPMPDVTLTTHPPRQLAGLPHQGNYQLIGRAFEKLATLIAARGVATMPDGMFGVYYDDPSSVAEGDLRSHAAFEIPADTQIAPPLEKLALPGGPVAVLLHRGPYATLPESYDLLFRGWLPQSGREPADSPCYEHYLNSPATTPQDELLTEICLPLAR</sequence>
<dbReference type="InterPro" id="IPR029442">
    <property type="entry name" value="GyrI-like"/>
</dbReference>
<dbReference type="InterPro" id="IPR018062">
    <property type="entry name" value="HTH_AraC-typ_CS"/>
</dbReference>
<dbReference type="PRINTS" id="PR00032">
    <property type="entry name" value="HTHARAC"/>
</dbReference>
<comment type="caution">
    <text evidence="5">The sequence shown here is derived from an EMBL/GenBank/DDBJ whole genome shotgun (WGS) entry which is preliminary data.</text>
</comment>
<dbReference type="InterPro" id="IPR020449">
    <property type="entry name" value="Tscrpt_reg_AraC-type_HTH"/>
</dbReference>
<name>A0ABU8BVQ0_9RHOB</name>
<keyword evidence="3" id="KW-0804">Transcription</keyword>
<dbReference type="PROSITE" id="PS01124">
    <property type="entry name" value="HTH_ARAC_FAMILY_2"/>
    <property type="match status" value="1"/>
</dbReference>
<organism evidence="5 6">
    <name type="scientific">Gemmobacter denitrificans</name>
    <dbReference type="NCBI Taxonomy" id="3123040"/>
    <lineage>
        <taxon>Bacteria</taxon>
        <taxon>Pseudomonadati</taxon>
        <taxon>Pseudomonadota</taxon>
        <taxon>Alphaproteobacteria</taxon>
        <taxon>Rhodobacterales</taxon>
        <taxon>Paracoccaceae</taxon>
        <taxon>Gemmobacter</taxon>
    </lineage>
</organism>
<dbReference type="SMART" id="SM00871">
    <property type="entry name" value="AraC_E_bind"/>
    <property type="match status" value="1"/>
</dbReference>
<dbReference type="RefSeq" id="WP_335421860.1">
    <property type="nucleotide sequence ID" value="NZ_JBALHR010000004.1"/>
</dbReference>
<dbReference type="PANTHER" id="PTHR40055">
    <property type="entry name" value="TRANSCRIPTIONAL REGULATOR YGIV-RELATED"/>
    <property type="match status" value="1"/>
</dbReference>
<evidence type="ECO:0000256" key="1">
    <source>
        <dbReference type="ARBA" id="ARBA00023015"/>
    </source>
</evidence>